<evidence type="ECO:0000256" key="3">
    <source>
        <dbReference type="ARBA" id="ARBA00023015"/>
    </source>
</evidence>
<feature type="compositionally biased region" description="Basic residues" evidence="7">
    <location>
        <begin position="166"/>
        <end position="178"/>
    </location>
</feature>
<evidence type="ECO:0000256" key="7">
    <source>
        <dbReference type="SAM" id="MobiDB-lite"/>
    </source>
</evidence>
<dbReference type="SMART" id="SM00353">
    <property type="entry name" value="HLH"/>
    <property type="match status" value="1"/>
</dbReference>
<keyword evidence="10" id="KW-1185">Reference proteome</keyword>
<dbReference type="OrthoDB" id="10438216at2759"/>
<dbReference type="OMA" id="RSPCENI"/>
<proteinExistence type="predicted"/>
<evidence type="ECO:0000256" key="6">
    <source>
        <dbReference type="ARBA" id="ARBA00023242"/>
    </source>
</evidence>
<dbReference type="InterPro" id="IPR036638">
    <property type="entry name" value="HLH_DNA-bd_sf"/>
</dbReference>
<evidence type="ECO:0000313" key="10">
    <source>
        <dbReference type="Proteomes" id="UP000807504"/>
    </source>
</evidence>
<dbReference type="PROSITE" id="PS50888">
    <property type="entry name" value="BHLH"/>
    <property type="match status" value="1"/>
</dbReference>
<dbReference type="InterPro" id="IPR050283">
    <property type="entry name" value="E-box_TF_Regulators"/>
</dbReference>
<evidence type="ECO:0000256" key="1">
    <source>
        <dbReference type="ARBA" id="ARBA00022473"/>
    </source>
</evidence>
<protein>
    <submittedName>
        <fullName evidence="9">Twist-related protein 2 like protein</fullName>
    </submittedName>
</protein>
<dbReference type="Pfam" id="PF00010">
    <property type="entry name" value="HLH"/>
    <property type="match status" value="1"/>
</dbReference>
<dbReference type="GO" id="GO:0000981">
    <property type="term" value="F:DNA-binding transcription factor activity, RNA polymerase II-specific"/>
    <property type="evidence" value="ECO:0007669"/>
    <property type="project" value="TreeGrafter"/>
</dbReference>
<sequence length="293" mass="33840">MEHFWRPQMRADCMYVNPLTATYYADPSAHMALGEEARPTTSNCVPSRFTSIPETIPPICSALGPRVTSVPERTLHSSPHPFSDSGISVASRSPEFVDTSSFQRPSFENNMGQMPYYANPNCSQFYPQNPSFIPYDPNVVSYSAALQNEVLAQRPRSPPKRQPPYKIKKCRRPKRKSTRSPCENIQRHLANDRERTRTKKLNDAFALLRKMIPCRPSDKLSKIQTLRLAVLYIDFLLMCLQQDNYLDPRSFTISSVRDKLSKDFSYWRLKREGDCTTEFKSSFNEYHRTLHVI</sequence>
<keyword evidence="4" id="KW-0238">DNA-binding</keyword>
<organism evidence="9 10">
    <name type="scientific">Argiope bruennichi</name>
    <name type="common">Wasp spider</name>
    <name type="synonym">Aranea bruennichi</name>
    <dbReference type="NCBI Taxonomy" id="94029"/>
    <lineage>
        <taxon>Eukaryota</taxon>
        <taxon>Metazoa</taxon>
        <taxon>Ecdysozoa</taxon>
        <taxon>Arthropoda</taxon>
        <taxon>Chelicerata</taxon>
        <taxon>Arachnida</taxon>
        <taxon>Araneae</taxon>
        <taxon>Araneomorphae</taxon>
        <taxon>Entelegynae</taxon>
        <taxon>Araneoidea</taxon>
        <taxon>Araneidae</taxon>
        <taxon>Argiope</taxon>
    </lineage>
</organism>
<dbReference type="InterPro" id="IPR011598">
    <property type="entry name" value="bHLH_dom"/>
</dbReference>
<dbReference type="GO" id="GO:0030154">
    <property type="term" value="P:cell differentiation"/>
    <property type="evidence" value="ECO:0007669"/>
    <property type="project" value="UniProtKB-KW"/>
</dbReference>
<keyword evidence="6" id="KW-0539">Nucleus</keyword>
<evidence type="ECO:0000259" key="8">
    <source>
        <dbReference type="PROSITE" id="PS50888"/>
    </source>
</evidence>
<comment type="caution">
    <text evidence="9">The sequence shown here is derived from an EMBL/GenBank/DDBJ whole genome shotgun (WGS) entry which is preliminary data.</text>
</comment>
<name>A0A8T0FBP5_ARGBR</name>
<dbReference type="Proteomes" id="UP000807504">
    <property type="component" value="Unassembled WGS sequence"/>
</dbReference>
<keyword evidence="1" id="KW-0217">Developmental protein</keyword>
<keyword evidence="5" id="KW-0804">Transcription</keyword>
<dbReference type="PANTHER" id="PTHR23349">
    <property type="entry name" value="BASIC HELIX-LOOP-HELIX TRANSCRIPTION FACTOR, TWIST"/>
    <property type="match status" value="1"/>
</dbReference>
<evidence type="ECO:0000256" key="2">
    <source>
        <dbReference type="ARBA" id="ARBA00022782"/>
    </source>
</evidence>
<evidence type="ECO:0000256" key="4">
    <source>
        <dbReference type="ARBA" id="ARBA00023125"/>
    </source>
</evidence>
<dbReference type="EMBL" id="JABXBU010000012">
    <property type="protein sequence ID" value="KAF8788704.1"/>
    <property type="molecule type" value="Genomic_DNA"/>
</dbReference>
<gene>
    <name evidence="9" type="ORF">HNY73_006714</name>
</gene>
<feature type="region of interest" description="Disordered" evidence="7">
    <location>
        <begin position="150"/>
        <end position="182"/>
    </location>
</feature>
<dbReference type="SUPFAM" id="SSF47459">
    <property type="entry name" value="HLH, helix-loop-helix DNA-binding domain"/>
    <property type="match status" value="1"/>
</dbReference>
<dbReference type="GO" id="GO:0000977">
    <property type="term" value="F:RNA polymerase II transcription regulatory region sequence-specific DNA binding"/>
    <property type="evidence" value="ECO:0007669"/>
    <property type="project" value="TreeGrafter"/>
</dbReference>
<keyword evidence="2" id="KW-0221">Differentiation</keyword>
<keyword evidence="3" id="KW-0805">Transcription regulation</keyword>
<accession>A0A8T0FBP5</accession>
<dbReference type="PANTHER" id="PTHR23349:SF50">
    <property type="entry name" value="PROTEIN TWIST"/>
    <property type="match status" value="1"/>
</dbReference>
<reference evidence="9" key="2">
    <citation type="submission" date="2020-06" db="EMBL/GenBank/DDBJ databases">
        <authorList>
            <person name="Sheffer M."/>
        </authorList>
    </citation>
    <scope>NUCLEOTIDE SEQUENCE</scope>
</reference>
<evidence type="ECO:0000256" key="5">
    <source>
        <dbReference type="ARBA" id="ARBA00023163"/>
    </source>
</evidence>
<dbReference type="GO" id="GO:0046983">
    <property type="term" value="F:protein dimerization activity"/>
    <property type="evidence" value="ECO:0007669"/>
    <property type="project" value="InterPro"/>
</dbReference>
<dbReference type="Gene3D" id="4.10.280.10">
    <property type="entry name" value="Helix-loop-helix DNA-binding domain"/>
    <property type="match status" value="1"/>
</dbReference>
<feature type="domain" description="BHLH" evidence="8">
    <location>
        <begin position="185"/>
        <end position="236"/>
    </location>
</feature>
<evidence type="ECO:0000313" key="9">
    <source>
        <dbReference type="EMBL" id="KAF8788704.1"/>
    </source>
</evidence>
<reference evidence="9" key="1">
    <citation type="journal article" date="2020" name="bioRxiv">
        <title>Chromosome-level reference genome of the European wasp spider Argiope bruennichi: a resource for studies on range expansion and evolutionary adaptation.</title>
        <authorList>
            <person name="Sheffer M.M."/>
            <person name="Hoppe A."/>
            <person name="Krehenwinkel H."/>
            <person name="Uhl G."/>
            <person name="Kuss A.W."/>
            <person name="Jensen L."/>
            <person name="Jensen C."/>
            <person name="Gillespie R.G."/>
            <person name="Hoff K.J."/>
            <person name="Prost S."/>
        </authorList>
    </citation>
    <scope>NUCLEOTIDE SEQUENCE</scope>
</reference>
<dbReference type="AlphaFoldDB" id="A0A8T0FBP5"/>